<sequence>MSLEPSENDVDRTLKRLQRSRRIRWGIGFVGLVVLAIVFYRSTAVVGFSIAEVLAHREQFADAARDFFPITTYFGAIPFLDVAQYWAFIQSEGLFGHAITTLSMGIAGTIIGLPLALLFSVLGNERVLPFPFNFIFRGLMSMIRSIPALVWALIYVPLGGISPFTGTLAIATDTIGNLGRLFTEELEEIDDGPMEAIDSTGAGHAQTIVFGMLGQVVTPFIAWTLYVLEINVRIAVTLGLIGAGGLGYVLITQQGMFNYTEMMATLVVVFILIISVEMISTRTRAYIRGSDADQQSFFGLIVGFPRRMAESVFK</sequence>
<dbReference type="PROSITE" id="PS50928">
    <property type="entry name" value="ABC_TM1"/>
    <property type="match status" value="1"/>
</dbReference>
<evidence type="ECO:0000256" key="8">
    <source>
        <dbReference type="RuleBase" id="RU363032"/>
    </source>
</evidence>
<evidence type="ECO:0000256" key="5">
    <source>
        <dbReference type="ARBA" id="ARBA00022692"/>
    </source>
</evidence>
<dbReference type="SUPFAM" id="SSF161098">
    <property type="entry name" value="MetI-like"/>
    <property type="match status" value="1"/>
</dbReference>
<keyword evidence="5 8" id="KW-0812">Transmembrane</keyword>
<dbReference type="GO" id="GO:0015416">
    <property type="term" value="F:ABC-type phosphonate transporter activity"/>
    <property type="evidence" value="ECO:0007669"/>
    <property type="project" value="InterPro"/>
</dbReference>
<dbReference type="GO" id="GO:0005886">
    <property type="term" value="C:plasma membrane"/>
    <property type="evidence" value="ECO:0007669"/>
    <property type="project" value="UniProtKB-SubCell"/>
</dbReference>
<dbReference type="OrthoDB" id="252910at2157"/>
<feature type="domain" description="ABC transmembrane type-1" evidence="9">
    <location>
        <begin position="98"/>
        <end position="280"/>
    </location>
</feature>
<keyword evidence="3 8" id="KW-0813">Transport</keyword>
<protein>
    <submittedName>
        <fullName evidence="10">ABC-type phosphate/phosphonate transport system,permease component</fullName>
    </submittedName>
    <submittedName>
        <fullName evidence="11">Phosphonate ABC transporter permease protein phnE</fullName>
    </submittedName>
</protein>
<evidence type="ECO:0000259" key="9">
    <source>
        <dbReference type="PROSITE" id="PS50928"/>
    </source>
</evidence>
<evidence type="ECO:0000313" key="10">
    <source>
        <dbReference type="EMBL" id="AXR79692.1"/>
    </source>
</evidence>
<proteinExistence type="inferred from homology"/>
<evidence type="ECO:0000256" key="3">
    <source>
        <dbReference type="ARBA" id="ARBA00022448"/>
    </source>
</evidence>
<dbReference type="Proteomes" id="UP000258707">
    <property type="component" value="Chromosome"/>
</dbReference>
<dbReference type="KEGG" id="nan:AArc1_3399"/>
<evidence type="ECO:0000313" key="13">
    <source>
        <dbReference type="Proteomes" id="UP000258707"/>
    </source>
</evidence>
<reference evidence="11" key="3">
    <citation type="journal article" date="2019" name="Int. J. Syst. Evol. Microbiol.">
        <title>Natronolimnobius sulfurireducens sp. nov. and Halalkaliarchaeum desulfuricum gen. nov., sp. nov., the first sulfur-respiring alkaliphilic haloarchaea from hypersaline alkaline lakes.</title>
        <authorList>
            <person name="Sorokin D.Y."/>
            <person name="Yakimov M."/>
            <person name="Messina E."/>
            <person name="Merkel A.Y."/>
            <person name="Bale N.J."/>
            <person name="Sinninghe Damste J.S."/>
        </authorList>
    </citation>
    <scope>NUCLEOTIDE SEQUENCE</scope>
    <source>
        <strain evidence="11">AArc-Mg</strain>
        <strain evidence="10">AArc1</strain>
    </source>
</reference>
<keyword evidence="6 8" id="KW-1133">Transmembrane helix</keyword>
<dbReference type="CDD" id="cd06261">
    <property type="entry name" value="TM_PBP2"/>
    <property type="match status" value="1"/>
</dbReference>
<comment type="similarity">
    <text evidence="8">Belongs to the binding-protein-dependent transport system permease family.</text>
</comment>
<evidence type="ECO:0000256" key="4">
    <source>
        <dbReference type="ARBA" id="ARBA00022475"/>
    </source>
</evidence>
<reference evidence="13" key="1">
    <citation type="submission" date="2017-10" db="EMBL/GenBank/DDBJ databases">
        <title>Phenotypic and genomic properties of facultatively anaerobic sulfur-reducing natronoarchaea from hypersaline soda lakes.</title>
        <authorList>
            <person name="Sorokin D.Y."/>
            <person name="Kublanov I.V."/>
            <person name="Roman P."/>
            <person name="Sinninghe Damste J.S."/>
            <person name="Golyshin P.N."/>
            <person name="Rojo D."/>
            <person name="Ciordia S."/>
            <person name="Mena Md.C."/>
            <person name="Ferrer M."/>
            <person name="Messina E."/>
            <person name="Smedile F."/>
            <person name="La Spada G."/>
            <person name="La Cono V."/>
            <person name="Yakimov M.M."/>
        </authorList>
    </citation>
    <scope>NUCLEOTIDE SEQUENCE [LARGE SCALE GENOMIC DNA]</scope>
    <source>
        <strain evidence="13">AArc1</strain>
    </source>
</reference>
<dbReference type="PROSITE" id="PS00867">
    <property type="entry name" value="CPSASE_2"/>
    <property type="match status" value="1"/>
</dbReference>
<dbReference type="Pfam" id="PF00528">
    <property type="entry name" value="BPD_transp_1"/>
    <property type="match status" value="1"/>
</dbReference>
<dbReference type="PANTHER" id="PTHR30043">
    <property type="entry name" value="PHOSPHONATES TRANSPORT SYSTEM PERMEASE PROTEIN"/>
    <property type="match status" value="1"/>
</dbReference>
<dbReference type="InterPro" id="IPR005479">
    <property type="entry name" value="CPAse_ATP-bd"/>
</dbReference>
<evidence type="ECO:0000313" key="11">
    <source>
        <dbReference type="EMBL" id="AXR83434.1"/>
    </source>
</evidence>
<dbReference type="NCBIfam" id="TIGR01097">
    <property type="entry name" value="PhnE"/>
    <property type="match status" value="1"/>
</dbReference>
<dbReference type="EMBL" id="CP024047">
    <property type="protein sequence ID" value="AXR79692.1"/>
    <property type="molecule type" value="Genomic_DNA"/>
</dbReference>
<reference evidence="12" key="2">
    <citation type="submission" date="2018-02" db="EMBL/GenBank/DDBJ databases">
        <title>Phenotypic and genomic properties of facultatively anaerobic sulfur-reducing natronoarchaea from hypersaline soda lakes.</title>
        <authorList>
            <person name="Sorokin D.Y."/>
            <person name="Kublanov I.V."/>
            <person name="Roman P."/>
            <person name="Sinninghe Damste J.S."/>
            <person name="Golyshin P.N."/>
            <person name="Rojo D."/>
            <person name="Ciordia S."/>
            <person name="Mena M.D.C."/>
            <person name="Ferrer M."/>
            <person name="Messina E."/>
            <person name="Smedile F."/>
            <person name="La Spada G."/>
            <person name="La Cono V."/>
            <person name="Yakimov M.M."/>
        </authorList>
    </citation>
    <scope>NUCLEOTIDE SEQUENCE [LARGE SCALE GENOMIC DNA]</scope>
    <source>
        <strain evidence="12">AArc-Mg</strain>
    </source>
</reference>
<accession>A0A346PJJ7</accession>
<dbReference type="GO" id="GO:0005524">
    <property type="term" value="F:ATP binding"/>
    <property type="evidence" value="ECO:0007669"/>
    <property type="project" value="InterPro"/>
</dbReference>
<feature type="transmembrane region" description="Helical" evidence="8">
    <location>
        <begin position="234"/>
        <end position="251"/>
    </location>
</feature>
<feature type="transmembrane region" description="Helical" evidence="8">
    <location>
        <begin position="263"/>
        <end position="280"/>
    </location>
</feature>
<feature type="transmembrane region" description="Helical" evidence="8">
    <location>
        <begin position="67"/>
        <end position="88"/>
    </location>
</feature>
<feature type="transmembrane region" description="Helical" evidence="8">
    <location>
        <begin position="25"/>
        <end position="55"/>
    </location>
</feature>
<dbReference type="GeneID" id="37643945"/>
<dbReference type="KEGG" id="nag:AArcMg_3460"/>
<dbReference type="PANTHER" id="PTHR30043:SF1">
    <property type="entry name" value="ABC TRANSPORT SYSTEM PERMEASE PROTEIN P69"/>
    <property type="match status" value="1"/>
</dbReference>
<gene>
    <name evidence="10" type="ORF">AArc1_3399</name>
    <name evidence="11" type="ORF">AArcMg_3460</name>
</gene>
<accession>A0A346PV89</accession>
<dbReference type="EMBL" id="CP027033">
    <property type="protein sequence ID" value="AXR83434.1"/>
    <property type="molecule type" value="Genomic_DNA"/>
</dbReference>
<comment type="cofactor">
    <cofactor evidence="1">
        <name>Mn(2+)</name>
        <dbReference type="ChEBI" id="CHEBI:29035"/>
    </cofactor>
</comment>
<comment type="subcellular location">
    <subcellularLocation>
        <location evidence="2 8">Cell membrane</location>
        <topology evidence="2 8">Multi-pass membrane protein</topology>
    </subcellularLocation>
</comment>
<dbReference type="InterPro" id="IPR035906">
    <property type="entry name" value="MetI-like_sf"/>
</dbReference>
<name>A0A346PV89_9EURY</name>
<organism evidence="11 12">
    <name type="scientific">Natrarchaeobaculum sulfurireducens</name>
    <dbReference type="NCBI Taxonomy" id="2044521"/>
    <lineage>
        <taxon>Archaea</taxon>
        <taxon>Methanobacteriati</taxon>
        <taxon>Methanobacteriota</taxon>
        <taxon>Stenosarchaea group</taxon>
        <taxon>Halobacteria</taxon>
        <taxon>Halobacteriales</taxon>
        <taxon>Natrialbaceae</taxon>
        <taxon>Natrarchaeobaculum</taxon>
    </lineage>
</organism>
<dbReference type="InterPro" id="IPR000515">
    <property type="entry name" value="MetI-like"/>
</dbReference>
<dbReference type="Gene3D" id="1.10.3720.10">
    <property type="entry name" value="MetI-like"/>
    <property type="match status" value="1"/>
</dbReference>
<keyword evidence="12" id="KW-1185">Reference proteome</keyword>
<dbReference type="InterPro" id="IPR005769">
    <property type="entry name" value="PhnE/PtxC"/>
</dbReference>
<dbReference type="Proteomes" id="UP000258613">
    <property type="component" value="Chromosome"/>
</dbReference>
<keyword evidence="4" id="KW-1003">Cell membrane</keyword>
<dbReference type="RefSeq" id="WP_117365597.1">
    <property type="nucleotide sequence ID" value="NZ_CP024047.1"/>
</dbReference>
<evidence type="ECO:0000256" key="6">
    <source>
        <dbReference type="ARBA" id="ARBA00022989"/>
    </source>
</evidence>
<feature type="transmembrane region" description="Helical" evidence="8">
    <location>
        <begin position="94"/>
        <end position="122"/>
    </location>
</feature>
<dbReference type="AlphaFoldDB" id="A0A346PV89"/>
<evidence type="ECO:0000256" key="7">
    <source>
        <dbReference type="ARBA" id="ARBA00023136"/>
    </source>
</evidence>
<evidence type="ECO:0000256" key="1">
    <source>
        <dbReference type="ARBA" id="ARBA00001936"/>
    </source>
</evidence>
<evidence type="ECO:0000256" key="2">
    <source>
        <dbReference type="ARBA" id="ARBA00004651"/>
    </source>
</evidence>
<keyword evidence="7 8" id="KW-0472">Membrane</keyword>
<evidence type="ECO:0000313" key="12">
    <source>
        <dbReference type="Proteomes" id="UP000258613"/>
    </source>
</evidence>